<accession>A0ABV1IFB1</accession>
<evidence type="ECO:0000313" key="4">
    <source>
        <dbReference type="Proteomes" id="UP001478817"/>
    </source>
</evidence>
<dbReference type="PANTHER" id="PTHR30522:SF0">
    <property type="entry name" value="NUCLEOSIDE TRIPHOSPHATE PYROPHOSPHOHYDROLASE"/>
    <property type="match status" value="1"/>
</dbReference>
<evidence type="ECO:0000256" key="1">
    <source>
        <dbReference type="SAM" id="MobiDB-lite"/>
    </source>
</evidence>
<evidence type="ECO:0000313" key="3">
    <source>
        <dbReference type="EMBL" id="MEQ2637324.1"/>
    </source>
</evidence>
<dbReference type="GO" id="GO:0047429">
    <property type="term" value="F:nucleoside triphosphate diphosphatase activity"/>
    <property type="evidence" value="ECO:0007669"/>
    <property type="project" value="UniProtKB-EC"/>
</dbReference>
<proteinExistence type="predicted"/>
<dbReference type="RefSeq" id="WP_349181797.1">
    <property type="nucleotide sequence ID" value="NZ_JBBNGS010000004.1"/>
</dbReference>
<organism evidence="3 4">
    <name type="scientific">Paratractidigestivibacter faecalis</name>
    <dbReference type="NCBI Taxonomy" id="2292441"/>
    <lineage>
        <taxon>Bacteria</taxon>
        <taxon>Bacillati</taxon>
        <taxon>Actinomycetota</taxon>
        <taxon>Coriobacteriia</taxon>
        <taxon>Coriobacteriales</taxon>
        <taxon>Atopobiaceae</taxon>
        <taxon>Paratractidigestivibacter</taxon>
    </lineage>
</organism>
<keyword evidence="3" id="KW-0378">Hydrolase</keyword>
<dbReference type="InterPro" id="IPR011551">
    <property type="entry name" value="NTP_PyrPHydrolase_MazG"/>
</dbReference>
<name>A0ABV1IFB1_9ACTN</name>
<sequence length="315" mass="34922">MEFVPGKFNQPECRLDDGRALSDLVDEQNASRAGAPAGNPEMDRLVRTIWRLRQADGCPWDREQTHGSITKNMVEEAYEAVDAIEANDVAHLCEELGDVLEQVLLHAQIAADAGEFTIEDVAHGLNEKLVRRHPHVFGDLAAASDGQAPAGYEEARDGERVLDIWDDVKRLEREARGQLGDAEPGLLDSVPQSLPALMQAQKISKRAAKAGFEWADLASVWDKVAEERAEFEAEEPGTAASREEFGDLLFALVNVARWSGVDAEEALAASNRKFRRRWARMEELARAQGRAVEDLSTAEQNELWDRAKGEEKPAE</sequence>
<dbReference type="InterPro" id="IPR048011">
    <property type="entry name" value="NTP-PPase_MazG-like_C"/>
</dbReference>
<gene>
    <name evidence="3" type="primary">mazG</name>
    <name evidence="3" type="ORF">AAAT05_03065</name>
</gene>
<dbReference type="NCBIfam" id="NF007113">
    <property type="entry name" value="PRK09562.1"/>
    <property type="match status" value="1"/>
</dbReference>
<dbReference type="InterPro" id="IPR048015">
    <property type="entry name" value="NTP-PPase_MazG-like_N"/>
</dbReference>
<feature type="domain" description="NTP pyrophosphohydrolase MazG-like" evidence="2">
    <location>
        <begin position="64"/>
        <end position="137"/>
    </location>
</feature>
<dbReference type="Gene3D" id="1.10.287.1080">
    <property type="entry name" value="MazG-like"/>
    <property type="match status" value="2"/>
</dbReference>
<feature type="compositionally biased region" description="Basic and acidic residues" evidence="1">
    <location>
        <begin position="303"/>
        <end position="315"/>
    </location>
</feature>
<dbReference type="CDD" id="cd11528">
    <property type="entry name" value="NTP-PPase_MazG_Nterm"/>
    <property type="match status" value="1"/>
</dbReference>
<dbReference type="SUPFAM" id="SSF101386">
    <property type="entry name" value="all-alpha NTP pyrophosphatases"/>
    <property type="match status" value="2"/>
</dbReference>
<protein>
    <submittedName>
        <fullName evidence="3">Nucleoside triphosphate pyrophosphohydrolase</fullName>
        <ecNumber evidence="3">3.6.1.9</ecNumber>
    </submittedName>
</protein>
<dbReference type="NCBIfam" id="TIGR00444">
    <property type="entry name" value="mazG"/>
    <property type="match status" value="1"/>
</dbReference>
<dbReference type="Pfam" id="PF03819">
    <property type="entry name" value="MazG"/>
    <property type="match status" value="1"/>
</dbReference>
<dbReference type="EC" id="3.6.1.9" evidence="3"/>
<dbReference type="CDD" id="cd11529">
    <property type="entry name" value="NTP-PPase_MazG_Cterm"/>
    <property type="match status" value="1"/>
</dbReference>
<dbReference type="Proteomes" id="UP001478817">
    <property type="component" value="Unassembled WGS sequence"/>
</dbReference>
<dbReference type="EMBL" id="JBBNGS010000004">
    <property type="protein sequence ID" value="MEQ2637324.1"/>
    <property type="molecule type" value="Genomic_DNA"/>
</dbReference>
<reference evidence="3 4" key="1">
    <citation type="submission" date="2024-04" db="EMBL/GenBank/DDBJ databases">
        <title>Human intestinal bacterial collection.</title>
        <authorList>
            <person name="Pauvert C."/>
            <person name="Hitch T.C.A."/>
            <person name="Clavel T."/>
        </authorList>
    </citation>
    <scope>NUCLEOTIDE SEQUENCE [LARGE SCALE GENOMIC DNA]</scope>
    <source>
        <strain evidence="3 4">CLA-AA-H197</strain>
    </source>
</reference>
<comment type="caution">
    <text evidence="3">The sequence shown here is derived from an EMBL/GenBank/DDBJ whole genome shotgun (WGS) entry which is preliminary data.</text>
</comment>
<evidence type="ECO:0000259" key="2">
    <source>
        <dbReference type="Pfam" id="PF03819"/>
    </source>
</evidence>
<dbReference type="PANTHER" id="PTHR30522">
    <property type="entry name" value="NUCLEOSIDE TRIPHOSPHATE PYROPHOSPHOHYDROLASE"/>
    <property type="match status" value="1"/>
</dbReference>
<keyword evidence="4" id="KW-1185">Reference proteome</keyword>
<dbReference type="InterPro" id="IPR004518">
    <property type="entry name" value="MazG-like_dom"/>
</dbReference>
<feature type="region of interest" description="Disordered" evidence="1">
    <location>
        <begin position="287"/>
        <end position="315"/>
    </location>
</feature>